<evidence type="ECO:0000256" key="1">
    <source>
        <dbReference type="ARBA" id="ARBA00004339"/>
    </source>
</evidence>
<feature type="domain" description="Solute-binding protein family 3/N-terminal" evidence="6">
    <location>
        <begin position="104"/>
        <end position="322"/>
    </location>
</feature>
<sequence length="826" mass="93290">MGTPARPAIDRRATSGALRKPRRSPLALAACLFVALLLPGCDRQTNREETPQAPTTQGQQQERTTPTPEKNSPPRRTKSRDYDFQNYTETGDLNALKKRGTIRFIGLAADEDDMLPRSAVITQRHFDLAMKLADQLGLEPRWIQVDTPEHALTMLKEGKADILAGNLTRTEEREKNFNLSQTMITAHQVLVTGADSPSIDKISELEGRTLSTLEGSTYAKSAKALQEKIPNLTLKFFAIKKSDNPDTLLDWLNQRKGVVTILDSNIVDNALKYRQDFHKGAAIGDKEEIVWAVRKNAPELKRKLNNFFTRTLVTAPDRTRSDWKSIKKSRVLRLLTYNGPTSYFIWQGALMGFDHDLVLKFAKAHDLELQLIVVPHDENLIDWLKDGKGDIAGASSTITDERKSQGIEFTTPYLEMPEQVLSNSKKPKVESLQDLNGRTLTLRAYSSFIETAKSLKKSGIDVKIEIAAPDISYEHLINMVADGELEATIVDAGAARIQASLRDSLVPGIEVSDPRPQGWMVNTGNEKLLEKLNEFIQNYRKTDDYATKVRMYFTPDKRFSKKVAAEIQPGKDISPYDDLVKAAAEKYEIDWLFVVAQMWQESSFNPKAESPVGAQGLLQVMPRTAEEMGYPPPLFDPRRGLEAGIKYMHWLQDRFDAEVDLENKLWFSLAAYNAGIGHVYDAQRLADKLGLDRNVWFDNVEKAMLKLSEPRYFNKARYGYARGAEPVEYVRNISQLYRTYSDINSESVRTRLPQLPPPAMIALVAHKPRLQAEGLFELTRKKPLPYCRYGILQNEQKKVLRRAQDVVSGQKIHARLAEGEITASVE</sequence>
<keyword evidence="4" id="KW-0998">Cell outer membrane</keyword>
<dbReference type="Pfam" id="PF01464">
    <property type="entry name" value="SLT"/>
    <property type="match status" value="1"/>
</dbReference>
<reference evidence="7 10" key="2">
    <citation type="submission" date="2020-08" db="EMBL/GenBank/DDBJ databases">
        <title>Genomic Encyclopedia of Type Strains, Phase IV (KMG-IV): sequencing the most valuable type-strain genomes for metagenomic binning, comparative biology and taxonomic classification.</title>
        <authorList>
            <person name="Goeker M."/>
        </authorList>
    </citation>
    <scope>NUCLEOTIDE SEQUENCE [LARGE SCALE GENOMIC DNA]</scope>
    <source>
        <strain evidence="7 10">DSM 11525</strain>
    </source>
</reference>
<feature type="compositionally biased region" description="Low complexity" evidence="5">
    <location>
        <begin position="51"/>
        <end position="62"/>
    </location>
</feature>
<proteinExistence type="inferred from homology"/>
<dbReference type="InterPro" id="IPR001638">
    <property type="entry name" value="Solute-binding_3/MltF_N"/>
</dbReference>
<keyword evidence="3" id="KW-0732">Signal</keyword>
<evidence type="ECO:0000313" key="10">
    <source>
        <dbReference type="Proteomes" id="UP000563601"/>
    </source>
</evidence>
<dbReference type="Pfam" id="PF00497">
    <property type="entry name" value="SBP_bac_3"/>
    <property type="match status" value="2"/>
</dbReference>
<dbReference type="SUPFAM" id="SSF53850">
    <property type="entry name" value="Periplasmic binding protein-like II"/>
    <property type="match status" value="2"/>
</dbReference>
<dbReference type="Proteomes" id="UP000563601">
    <property type="component" value="Unassembled WGS sequence"/>
</dbReference>
<dbReference type="CDD" id="cd13403">
    <property type="entry name" value="MLTF-like"/>
    <property type="match status" value="1"/>
</dbReference>
<evidence type="ECO:0000256" key="2">
    <source>
        <dbReference type="ARBA" id="ARBA00010333"/>
    </source>
</evidence>
<dbReference type="Gene3D" id="3.40.190.10">
    <property type="entry name" value="Periplasmic binding protein-like II"/>
    <property type="match status" value="4"/>
</dbReference>
<dbReference type="InterPro" id="IPR023346">
    <property type="entry name" value="Lysozyme-like_dom_sf"/>
</dbReference>
<dbReference type="EMBL" id="CP047491">
    <property type="protein sequence ID" value="QHQ39564.1"/>
    <property type="molecule type" value="Genomic_DNA"/>
</dbReference>
<dbReference type="InterPro" id="IPR008258">
    <property type="entry name" value="Transglycosylase_SLT_dom_1"/>
</dbReference>
<keyword evidence="4" id="KW-0472">Membrane</keyword>
<accession>A0A6P1T9W2</accession>
<evidence type="ECO:0000313" key="7">
    <source>
        <dbReference type="EMBL" id="MBB5209897.1"/>
    </source>
</evidence>
<dbReference type="OrthoDB" id="9815002at2"/>
<protein>
    <submittedName>
        <fullName evidence="7">Membrane-bound lytic murein transglycosylase F</fullName>
    </submittedName>
    <submittedName>
        <fullName evidence="8">Transporter substrate-binding domain-containing protein</fullName>
    </submittedName>
</protein>
<dbReference type="CDD" id="cd01009">
    <property type="entry name" value="PBP2_YfhD_N"/>
    <property type="match status" value="2"/>
</dbReference>
<evidence type="ECO:0000313" key="8">
    <source>
        <dbReference type="EMBL" id="QHQ39564.1"/>
    </source>
</evidence>
<dbReference type="PANTHER" id="PTHR35936:SF32">
    <property type="entry name" value="MEMBRANE-BOUND LYTIC MUREIN TRANSGLYCOSYLASE F"/>
    <property type="match status" value="1"/>
</dbReference>
<dbReference type="GO" id="GO:0009279">
    <property type="term" value="C:cell outer membrane"/>
    <property type="evidence" value="ECO:0007669"/>
    <property type="project" value="UniProtKB-SubCell"/>
</dbReference>
<dbReference type="PANTHER" id="PTHR35936">
    <property type="entry name" value="MEMBRANE-BOUND LYTIC MUREIN TRANSGLYCOSYLASE F"/>
    <property type="match status" value="1"/>
</dbReference>
<feature type="region of interest" description="Disordered" evidence="5">
    <location>
        <begin position="44"/>
        <end position="86"/>
    </location>
</feature>
<evidence type="ECO:0000259" key="6">
    <source>
        <dbReference type="SMART" id="SM00062"/>
    </source>
</evidence>
<feature type="region of interest" description="Disordered" evidence="5">
    <location>
        <begin position="1"/>
        <end position="21"/>
    </location>
</feature>
<evidence type="ECO:0000256" key="5">
    <source>
        <dbReference type="SAM" id="MobiDB-lite"/>
    </source>
</evidence>
<comment type="similarity">
    <text evidence="2">Belongs to the bacterial solute-binding protein 3 family.</text>
</comment>
<gene>
    <name evidence="8" type="ORF">GTQ55_11605</name>
    <name evidence="7" type="ORF">HNQ53_000085</name>
</gene>
<reference evidence="8 9" key="1">
    <citation type="submission" date="2020-01" db="EMBL/GenBank/DDBJ databases">
        <title>The possibility of degradation of plastic by Microbulbifer hydrolyticus IRE-31.</title>
        <authorList>
            <person name="Liu L."/>
        </authorList>
    </citation>
    <scope>NUCLEOTIDE SEQUENCE [LARGE SCALE GENOMIC DNA]</scope>
    <source>
        <strain evidence="8 9">IRE-31</strain>
    </source>
</reference>
<evidence type="ECO:0000256" key="3">
    <source>
        <dbReference type="ARBA" id="ARBA00022729"/>
    </source>
</evidence>
<dbReference type="Proteomes" id="UP000464675">
    <property type="component" value="Chromosome"/>
</dbReference>
<dbReference type="Gene3D" id="1.10.530.10">
    <property type="match status" value="1"/>
</dbReference>
<organism evidence="7 10">
    <name type="scientific">Microbulbifer hydrolyticus</name>
    <dbReference type="NCBI Taxonomy" id="48074"/>
    <lineage>
        <taxon>Bacteria</taxon>
        <taxon>Pseudomonadati</taxon>
        <taxon>Pseudomonadota</taxon>
        <taxon>Gammaproteobacteria</taxon>
        <taxon>Cellvibrionales</taxon>
        <taxon>Microbulbiferaceae</taxon>
        <taxon>Microbulbifer</taxon>
    </lineage>
</organism>
<evidence type="ECO:0000313" key="9">
    <source>
        <dbReference type="Proteomes" id="UP000464675"/>
    </source>
</evidence>
<dbReference type="AlphaFoldDB" id="A0A6P1T9W2"/>
<name>A0A6P1T9W2_9GAMM</name>
<evidence type="ECO:0000256" key="4">
    <source>
        <dbReference type="ARBA" id="ARBA00023237"/>
    </source>
</evidence>
<comment type="subcellular location">
    <subcellularLocation>
        <location evidence="1">Cell outer membrane</location>
        <topology evidence="1">Peripheral membrane protein</topology>
    </subcellularLocation>
</comment>
<keyword evidence="9" id="KW-1185">Reference proteome</keyword>
<dbReference type="RefSeq" id="WP_161858881.1">
    <property type="nucleotide sequence ID" value="NZ_CP047491.1"/>
</dbReference>
<dbReference type="SUPFAM" id="SSF53955">
    <property type="entry name" value="Lysozyme-like"/>
    <property type="match status" value="1"/>
</dbReference>
<feature type="domain" description="Solute-binding protein family 3/N-terminal" evidence="6">
    <location>
        <begin position="331"/>
        <end position="556"/>
    </location>
</feature>
<dbReference type="EMBL" id="JACHHR010000001">
    <property type="protein sequence ID" value="MBB5209897.1"/>
    <property type="molecule type" value="Genomic_DNA"/>
</dbReference>
<dbReference type="SMART" id="SM00062">
    <property type="entry name" value="PBPb"/>
    <property type="match status" value="2"/>
</dbReference>